<protein>
    <recommendedName>
        <fullName evidence="4">MFS transporter</fullName>
    </recommendedName>
</protein>
<feature type="transmembrane region" description="Helical" evidence="2">
    <location>
        <begin position="36"/>
        <end position="55"/>
    </location>
</feature>
<feature type="transmembrane region" description="Helical" evidence="2">
    <location>
        <begin position="176"/>
        <end position="196"/>
    </location>
</feature>
<proteinExistence type="predicted"/>
<feature type="region of interest" description="Disordered" evidence="1">
    <location>
        <begin position="248"/>
        <end position="282"/>
    </location>
</feature>
<dbReference type="EMBL" id="CADCWI010000049">
    <property type="protein sequence ID" value="CAA9550026.1"/>
    <property type="molecule type" value="Genomic_DNA"/>
</dbReference>
<evidence type="ECO:0000256" key="2">
    <source>
        <dbReference type="SAM" id="Phobius"/>
    </source>
</evidence>
<evidence type="ECO:0000313" key="3">
    <source>
        <dbReference type="EMBL" id="CAA9550026.1"/>
    </source>
</evidence>
<keyword evidence="2" id="KW-0812">Transmembrane</keyword>
<keyword evidence="2" id="KW-0472">Membrane</keyword>
<accession>A0A6J4UKU2</accession>
<feature type="transmembrane region" description="Helical" evidence="2">
    <location>
        <begin position="216"/>
        <end position="237"/>
    </location>
</feature>
<evidence type="ECO:0000256" key="1">
    <source>
        <dbReference type="SAM" id="MobiDB-lite"/>
    </source>
</evidence>
<feature type="transmembrane region" description="Helical" evidence="2">
    <location>
        <begin position="90"/>
        <end position="108"/>
    </location>
</feature>
<name>A0A6J4UKU2_9BACT</name>
<dbReference type="NCBIfam" id="NF041646">
    <property type="entry name" value="VC0807_fam"/>
    <property type="match status" value="1"/>
</dbReference>
<feature type="transmembrane region" description="Helical" evidence="2">
    <location>
        <begin position="120"/>
        <end position="137"/>
    </location>
</feature>
<sequence>MPIIDDGKVKIPGCTTPGNCTVSAISLDAALRSRKAHMSSLLFTIIIPVVILTWFSGEDRLGPDLGLAVALAFPLVFAGLELVRTRKISAAPVLGVVGVLLTGGFRLFEIPPKWFAIKEAAVPAALALTILVSAWIGRPLARVFLDQVLDRDRVHSVLAERGNIEEYEKRTSKATYLLASAFILSAVLNFALARIVVTSDPGTDAFNNELGRMTALSYPVILLPVMLVLMGTILYVLSTVTKLTGLQPEEAMRQRAAPNRNRRTPPEDQPTPASDGGRQQDG</sequence>
<reference evidence="3" key="1">
    <citation type="submission" date="2020-02" db="EMBL/GenBank/DDBJ databases">
        <authorList>
            <person name="Meier V. D."/>
        </authorList>
    </citation>
    <scope>NUCLEOTIDE SEQUENCE</scope>
    <source>
        <strain evidence="3">AVDCRST_MAG43</strain>
    </source>
</reference>
<dbReference type="AlphaFoldDB" id="A0A6J4UKU2"/>
<keyword evidence="2" id="KW-1133">Transmembrane helix</keyword>
<evidence type="ECO:0008006" key="4">
    <source>
        <dbReference type="Google" id="ProtNLM"/>
    </source>
</evidence>
<feature type="transmembrane region" description="Helical" evidence="2">
    <location>
        <begin position="61"/>
        <end position="83"/>
    </location>
</feature>
<organism evidence="3">
    <name type="scientific">uncultured Thermomicrobiales bacterium</name>
    <dbReference type="NCBI Taxonomy" id="1645740"/>
    <lineage>
        <taxon>Bacteria</taxon>
        <taxon>Pseudomonadati</taxon>
        <taxon>Thermomicrobiota</taxon>
        <taxon>Thermomicrobia</taxon>
        <taxon>Thermomicrobiales</taxon>
        <taxon>environmental samples</taxon>
    </lineage>
</organism>
<gene>
    <name evidence="3" type="ORF">AVDCRST_MAG43-984</name>
</gene>